<protein>
    <submittedName>
        <fullName evidence="1">Polysaccharide deacetylase</fullName>
    </submittedName>
</protein>
<name>A0ABS3KF01_9PROT</name>
<sequence length="110" mass="11786">MTQLISPGFSNPYIPLALEEEDVAAMAGALDCTVEECGEAFMLATPLARDAAVLLWRGALALMPQSEMPRAPDRALQLRDALADLRTLLGLEPQLLPHAALARAGLRYSA</sequence>
<accession>A0ABS3KF01</accession>
<dbReference type="Proteomes" id="UP001518990">
    <property type="component" value="Unassembled WGS sequence"/>
</dbReference>
<evidence type="ECO:0000313" key="1">
    <source>
        <dbReference type="EMBL" id="MBO1076046.1"/>
    </source>
</evidence>
<reference evidence="1 2" key="1">
    <citation type="submission" date="2020-09" db="EMBL/GenBank/DDBJ databases">
        <title>Roseomonas.</title>
        <authorList>
            <person name="Zhu W."/>
        </authorList>
    </citation>
    <scope>NUCLEOTIDE SEQUENCE [LARGE SCALE GENOMIC DNA]</scope>
    <source>
        <strain evidence="1 2">1311</strain>
    </source>
</reference>
<evidence type="ECO:0000313" key="2">
    <source>
        <dbReference type="Proteomes" id="UP001518990"/>
    </source>
</evidence>
<proteinExistence type="predicted"/>
<dbReference type="RefSeq" id="WP_207448663.1">
    <property type="nucleotide sequence ID" value="NZ_CP061093.1"/>
</dbReference>
<dbReference type="EMBL" id="JACTNF010000017">
    <property type="protein sequence ID" value="MBO1076046.1"/>
    <property type="molecule type" value="Genomic_DNA"/>
</dbReference>
<organism evidence="1 2">
    <name type="scientific">Roseomonas marmotae</name>
    <dbReference type="NCBI Taxonomy" id="2768161"/>
    <lineage>
        <taxon>Bacteria</taxon>
        <taxon>Pseudomonadati</taxon>
        <taxon>Pseudomonadota</taxon>
        <taxon>Alphaproteobacteria</taxon>
        <taxon>Acetobacterales</taxon>
        <taxon>Roseomonadaceae</taxon>
        <taxon>Roseomonas</taxon>
    </lineage>
</organism>
<keyword evidence="2" id="KW-1185">Reference proteome</keyword>
<gene>
    <name evidence="1" type="ORF">IAI60_15625</name>
</gene>
<comment type="caution">
    <text evidence="1">The sequence shown here is derived from an EMBL/GenBank/DDBJ whole genome shotgun (WGS) entry which is preliminary data.</text>
</comment>